<evidence type="ECO:0000313" key="4">
    <source>
        <dbReference type="Proteomes" id="UP000509346"/>
    </source>
</evidence>
<name>A0A7D5PEW9_9EURY</name>
<dbReference type="InterPro" id="IPR006015">
    <property type="entry name" value="Universal_stress_UspA"/>
</dbReference>
<sequence length="297" mass="31471">MYETILIPTGGSDHAIRAAEHGHYLARRFDATVHVINVVDVQAAAGAFSAGGVGEEFIGRLETEGENTIEAVEAAIGETDSLQTTTVRGKPGEAILEYADGHDADLLAMGTHGRTGINRYIAGSVTERVVRLADCPVLTVRATDRSRVTEDYDEILIPTDGSEPAAAAVEHGLAIAAQTGARVHAVNIVDIGDIAASPEYTPPTAVIEQLESEGEAATERIATQAQDRDLDAVTAVREGLPARDILEYADDADIDLIAMGTAGRTGLNRYLLGSTAERIVRHAEMPVVAVNARDRVR</sequence>
<evidence type="ECO:0000313" key="3">
    <source>
        <dbReference type="EMBL" id="QLH82099.1"/>
    </source>
</evidence>
<comment type="similarity">
    <text evidence="1">Belongs to the universal stress protein A family.</text>
</comment>
<dbReference type="PRINTS" id="PR01438">
    <property type="entry name" value="UNVRSLSTRESS"/>
</dbReference>
<dbReference type="CDD" id="cd00293">
    <property type="entry name" value="USP-like"/>
    <property type="match status" value="2"/>
</dbReference>
<dbReference type="SUPFAM" id="SSF52402">
    <property type="entry name" value="Adenine nucleotide alpha hydrolases-like"/>
    <property type="match status" value="2"/>
</dbReference>
<dbReference type="GeneID" id="56083126"/>
<accession>A0A7D5PEW9</accession>
<dbReference type="AlphaFoldDB" id="A0A7D5PEW9"/>
<dbReference type="PANTHER" id="PTHR46268">
    <property type="entry name" value="STRESS RESPONSE PROTEIN NHAX"/>
    <property type="match status" value="1"/>
</dbReference>
<dbReference type="Pfam" id="PF00582">
    <property type="entry name" value="Usp"/>
    <property type="match status" value="2"/>
</dbReference>
<dbReference type="Proteomes" id="UP000509346">
    <property type="component" value="Chromosome"/>
</dbReference>
<reference evidence="3 4" key="1">
    <citation type="submission" date="2020-07" db="EMBL/GenBank/DDBJ databases">
        <title>Halosimplex litoreum sp. nov. and Halosimplex rubrum sp. nov., isolated from different salt environments.</title>
        <authorList>
            <person name="Cui H."/>
        </authorList>
    </citation>
    <scope>NUCLEOTIDE SEQUENCE [LARGE SCALE GENOMIC DNA]</scope>
    <source>
        <strain evidence="3 4">R2</strain>
    </source>
</reference>
<evidence type="ECO:0000259" key="2">
    <source>
        <dbReference type="Pfam" id="PF00582"/>
    </source>
</evidence>
<gene>
    <name evidence="3" type="ORF">HZS54_11015</name>
</gene>
<feature type="domain" description="UspA" evidence="2">
    <location>
        <begin position="152"/>
        <end position="290"/>
    </location>
</feature>
<proteinExistence type="inferred from homology"/>
<keyword evidence="4" id="KW-1185">Reference proteome</keyword>
<feature type="domain" description="UspA" evidence="2">
    <location>
        <begin position="1"/>
        <end position="141"/>
    </location>
</feature>
<protein>
    <submittedName>
        <fullName evidence="3">Universal stress protein</fullName>
    </submittedName>
</protein>
<evidence type="ECO:0000256" key="1">
    <source>
        <dbReference type="ARBA" id="ARBA00008791"/>
    </source>
</evidence>
<dbReference type="RefSeq" id="WP_179922567.1">
    <property type="nucleotide sequence ID" value="NZ_CP058909.1"/>
</dbReference>
<dbReference type="PANTHER" id="PTHR46268:SF6">
    <property type="entry name" value="UNIVERSAL STRESS PROTEIN UP12"/>
    <property type="match status" value="1"/>
</dbReference>
<dbReference type="OrthoDB" id="105697at2157"/>
<dbReference type="Gene3D" id="3.40.50.620">
    <property type="entry name" value="HUPs"/>
    <property type="match status" value="2"/>
</dbReference>
<dbReference type="KEGG" id="hpel:HZS54_11015"/>
<dbReference type="InterPro" id="IPR006016">
    <property type="entry name" value="UspA"/>
</dbReference>
<organism evidence="3 4">
    <name type="scientific">Halosimplex pelagicum</name>
    <dbReference type="NCBI Taxonomy" id="869886"/>
    <lineage>
        <taxon>Archaea</taxon>
        <taxon>Methanobacteriati</taxon>
        <taxon>Methanobacteriota</taxon>
        <taxon>Stenosarchaea group</taxon>
        <taxon>Halobacteria</taxon>
        <taxon>Halobacteriales</taxon>
        <taxon>Haloarculaceae</taxon>
        <taxon>Halosimplex</taxon>
    </lineage>
</organism>
<dbReference type="InterPro" id="IPR014729">
    <property type="entry name" value="Rossmann-like_a/b/a_fold"/>
</dbReference>
<dbReference type="EMBL" id="CP058909">
    <property type="protein sequence ID" value="QLH82099.1"/>
    <property type="molecule type" value="Genomic_DNA"/>
</dbReference>